<dbReference type="Proteomes" id="UP000526125">
    <property type="component" value="Unassembled WGS sequence"/>
</dbReference>
<dbReference type="SUPFAM" id="SSF50249">
    <property type="entry name" value="Nucleic acid-binding proteins"/>
    <property type="match status" value="1"/>
</dbReference>
<gene>
    <name evidence="2" type="ORF">HP552_03050</name>
</gene>
<name>A0A7Y6BSN1_9BACL</name>
<dbReference type="EMBL" id="JABMCB010000134">
    <property type="protein sequence ID" value="NUU74250.1"/>
    <property type="molecule type" value="Genomic_DNA"/>
</dbReference>
<comment type="caution">
    <text evidence="2">The sequence shown here is derived from an EMBL/GenBank/DDBJ whole genome shotgun (WGS) entry which is preliminary data.</text>
</comment>
<keyword evidence="3" id="KW-1185">Reference proteome</keyword>
<accession>A0A7Y6BSN1</accession>
<dbReference type="AlphaFoldDB" id="A0A7Y6BSN1"/>
<dbReference type="InterPro" id="IPR012340">
    <property type="entry name" value="NA-bd_OB-fold"/>
</dbReference>
<evidence type="ECO:0000313" key="2">
    <source>
        <dbReference type="EMBL" id="NUU74250.1"/>
    </source>
</evidence>
<reference evidence="2 3" key="1">
    <citation type="submission" date="2020-05" db="EMBL/GenBank/DDBJ databases">
        <title>Genome Sequencing of Type Strains.</title>
        <authorList>
            <person name="Lemaire J.F."/>
            <person name="Inderbitzin P."/>
            <person name="Gregorio O.A."/>
            <person name="Collins S.B."/>
            <person name="Wespe N."/>
            <person name="Knight-Connoni V."/>
        </authorList>
    </citation>
    <scope>NUCLEOTIDE SEQUENCE [LARGE SCALE GENOMIC DNA]</scope>
    <source>
        <strain evidence="2 3">LMG 21957</strain>
    </source>
</reference>
<dbReference type="RefSeq" id="WP_175394184.1">
    <property type="nucleotide sequence ID" value="NZ_JABMCB010000134.1"/>
</dbReference>
<dbReference type="PROSITE" id="PS51857">
    <property type="entry name" value="CSD_2"/>
    <property type="match status" value="1"/>
</dbReference>
<dbReference type="Gene3D" id="2.40.50.140">
    <property type="entry name" value="Nucleic acid-binding proteins"/>
    <property type="match status" value="1"/>
</dbReference>
<dbReference type="InterPro" id="IPR002059">
    <property type="entry name" value="CSP_DNA-bd"/>
</dbReference>
<protein>
    <submittedName>
        <fullName evidence="2">Cold shock domain-containing protein</fullName>
    </submittedName>
</protein>
<dbReference type="Pfam" id="PF00313">
    <property type="entry name" value="CSD"/>
    <property type="match status" value="1"/>
</dbReference>
<sequence length="105" mass="11555">MSNVWNGLQNSDMEQINELIGVSLGKSTTKAPKQPKAKRSSGVVTHFNDERGFEFIRSGSSRIFFHVSNLHDDMDTAIIPAGTRVTFEESTDKAGRPCAVNIKSN</sequence>
<dbReference type="GO" id="GO:0003676">
    <property type="term" value="F:nucleic acid binding"/>
    <property type="evidence" value="ECO:0007669"/>
    <property type="project" value="InterPro"/>
</dbReference>
<organism evidence="2 3">
    <name type="scientific">Paenibacillus xylanilyticus</name>
    <dbReference type="NCBI Taxonomy" id="248903"/>
    <lineage>
        <taxon>Bacteria</taxon>
        <taxon>Bacillati</taxon>
        <taxon>Bacillota</taxon>
        <taxon>Bacilli</taxon>
        <taxon>Bacillales</taxon>
        <taxon>Paenibacillaceae</taxon>
        <taxon>Paenibacillus</taxon>
    </lineage>
</organism>
<feature type="domain" description="CSD" evidence="1">
    <location>
        <begin position="39"/>
        <end position="104"/>
    </location>
</feature>
<evidence type="ECO:0000313" key="3">
    <source>
        <dbReference type="Proteomes" id="UP000526125"/>
    </source>
</evidence>
<evidence type="ECO:0000259" key="1">
    <source>
        <dbReference type="PROSITE" id="PS51857"/>
    </source>
</evidence>
<proteinExistence type="predicted"/>